<dbReference type="Pfam" id="PF13175">
    <property type="entry name" value="AAA_15"/>
    <property type="match status" value="1"/>
</dbReference>
<dbReference type="PANTHER" id="PTHR43581:SF4">
    <property type="entry name" value="ATP_GTP PHOSPHATASE"/>
    <property type="match status" value="1"/>
</dbReference>
<keyword evidence="3" id="KW-0547">Nucleotide-binding</keyword>
<sequence length="125" mass="14135">DIGLSELNEISMLGEGVSRALSFISSILVQKDSIILIDEIENGIHYSVIKDMINALIEAAKTNNNQIFTTTHSHDVICAINELDEKRKDISYIRLGRDKESQKPTAMQFNMDDFSFSVENGWEVR</sequence>
<dbReference type="PANTHER" id="PTHR43581">
    <property type="entry name" value="ATP/GTP PHOSPHATASE"/>
    <property type="match status" value="1"/>
</dbReference>
<dbReference type="InterPro" id="IPR027417">
    <property type="entry name" value="P-loop_NTPase"/>
</dbReference>
<protein>
    <submittedName>
        <fullName evidence="3">ATP-binding protein</fullName>
    </submittedName>
</protein>
<name>A0A606Q9T9_SALTM</name>
<dbReference type="AlphaFoldDB" id="A0A606Q9T9"/>
<reference evidence="3" key="1">
    <citation type="submission" date="2018-07" db="EMBL/GenBank/DDBJ databases">
        <authorList>
            <consortium name="NARMS: The National Antimicrobial Resistance Monitoring System"/>
        </authorList>
    </citation>
    <scope>NUCLEOTIDE SEQUENCE</scope>
    <source>
        <strain evidence="3">CVM N41738</strain>
    </source>
</reference>
<evidence type="ECO:0000259" key="1">
    <source>
        <dbReference type="Pfam" id="PF13175"/>
    </source>
</evidence>
<evidence type="ECO:0000313" key="3">
    <source>
        <dbReference type="EMBL" id="ECU7118237.1"/>
    </source>
</evidence>
<organism evidence="3">
    <name type="scientific">Salmonella enterica subsp. enterica serovar Typhimurium var. 5-</name>
    <dbReference type="NCBI Taxonomy" id="1620419"/>
    <lineage>
        <taxon>Bacteria</taxon>
        <taxon>Pseudomonadati</taxon>
        <taxon>Pseudomonadota</taxon>
        <taxon>Gammaproteobacteria</taxon>
        <taxon>Enterobacterales</taxon>
        <taxon>Enterobacteriaceae</taxon>
        <taxon>Salmonella</taxon>
    </lineage>
</organism>
<dbReference type="EMBL" id="AAKQUM010000053">
    <property type="protein sequence ID" value="ECU7118237.1"/>
    <property type="molecule type" value="Genomic_DNA"/>
</dbReference>
<dbReference type="EMBL" id="AAHGZE010000145">
    <property type="protein sequence ID" value="EBV9874365.1"/>
    <property type="molecule type" value="Genomic_DNA"/>
</dbReference>
<dbReference type="SUPFAM" id="SSF52540">
    <property type="entry name" value="P-loop containing nucleoside triphosphate hydrolases"/>
    <property type="match status" value="1"/>
</dbReference>
<gene>
    <name evidence="3" type="ORF">A9V77_25555</name>
    <name evidence="2" type="ORF">AUA52_24655</name>
</gene>
<feature type="non-terminal residue" evidence="3">
    <location>
        <position position="1"/>
    </location>
</feature>
<comment type="caution">
    <text evidence="3">The sequence shown here is derived from an EMBL/GenBank/DDBJ whole genome shotgun (WGS) entry which is preliminary data.</text>
</comment>
<feature type="domain" description="Endonuclease GajA/Old nuclease/RecF-like AAA" evidence="1">
    <location>
        <begin position="10"/>
        <end position="77"/>
    </location>
</feature>
<dbReference type="Gene3D" id="3.40.50.300">
    <property type="entry name" value="P-loop containing nucleotide triphosphate hydrolases"/>
    <property type="match status" value="1"/>
</dbReference>
<dbReference type="InterPro" id="IPR041685">
    <property type="entry name" value="AAA_GajA/Old/RecF-like"/>
</dbReference>
<dbReference type="GO" id="GO:0005524">
    <property type="term" value="F:ATP binding"/>
    <property type="evidence" value="ECO:0007669"/>
    <property type="project" value="UniProtKB-KW"/>
</dbReference>
<proteinExistence type="predicted"/>
<keyword evidence="3" id="KW-0067">ATP-binding</keyword>
<reference evidence="2" key="2">
    <citation type="submission" date="2018-07" db="EMBL/GenBank/DDBJ databases">
        <authorList>
            <consortium name="GenomeTrakr network: Whole genome sequencing for foodborne pathogen traceback"/>
        </authorList>
    </citation>
    <scope>NUCLEOTIDE SEQUENCE</scope>
    <source>
        <strain evidence="2">CVM-N26092</strain>
    </source>
</reference>
<dbReference type="InterPro" id="IPR051396">
    <property type="entry name" value="Bact_Antivir_Def_Nuclease"/>
</dbReference>
<accession>A0A606Q9T9</accession>
<evidence type="ECO:0000313" key="2">
    <source>
        <dbReference type="EMBL" id="EBV9874365.1"/>
    </source>
</evidence>